<dbReference type="Proteomes" id="UP000010467">
    <property type="component" value="Chromosome"/>
</dbReference>
<dbReference type="PANTHER" id="PTHR33204:SF37">
    <property type="entry name" value="HTH-TYPE TRANSCRIPTIONAL REGULATOR YODB"/>
    <property type="match status" value="1"/>
</dbReference>
<evidence type="ECO:0000313" key="6">
    <source>
        <dbReference type="Proteomes" id="UP000010467"/>
    </source>
</evidence>
<dbReference type="HOGENOM" id="CLU_1313733_0_0_0"/>
<dbReference type="RefSeq" id="WP_015237488.1">
    <property type="nucleotide sequence ID" value="NC_019793.1"/>
</dbReference>
<evidence type="ECO:0000256" key="3">
    <source>
        <dbReference type="ARBA" id="ARBA00023163"/>
    </source>
</evidence>
<keyword evidence="2" id="KW-0238">DNA-binding</keyword>
<feature type="domain" description="HTH hxlR-type" evidence="4">
    <location>
        <begin position="93"/>
        <end position="194"/>
    </location>
</feature>
<evidence type="ECO:0000256" key="2">
    <source>
        <dbReference type="ARBA" id="ARBA00023125"/>
    </source>
</evidence>
<keyword evidence="6" id="KW-1185">Reference proteome</keyword>
<dbReference type="eggNOG" id="COG1733">
    <property type="taxonomic scope" value="Bacteria"/>
</dbReference>
<dbReference type="PATRIC" id="fig|937777.3.peg.3780"/>
<keyword evidence="1" id="KW-0805">Transcription regulation</keyword>
<dbReference type="KEGG" id="dpd:Deipe_3768"/>
<dbReference type="PANTHER" id="PTHR33204">
    <property type="entry name" value="TRANSCRIPTIONAL REGULATOR, MARR FAMILY"/>
    <property type="match status" value="1"/>
</dbReference>
<evidence type="ECO:0000259" key="4">
    <source>
        <dbReference type="PROSITE" id="PS51118"/>
    </source>
</evidence>
<accession>L0A7P6</accession>
<dbReference type="EMBL" id="CP003382">
    <property type="protein sequence ID" value="AFZ69192.1"/>
    <property type="molecule type" value="Genomic_DNA"/>
</dbReference>
<dbReference type="GO" id="GO:0003677">
    <property type="term" value="F:DNA binding"/>
    <property type="evidence" value="ECO:0007669"/>
    <property type="project" value="UniProtKB-KW"/>
</dbReference>
<dbReference type="InterPro" id="IPR036388">
    <property type="entry name" value="WH-like_DNA-bd_sf"/>
</dbReference>
<dbReference type="Gene3D" id="1.10.10.10">
    <property type="entry name" value="Winged helix-like DNA-binding domain superfamily/Winged helix DNA-binding domain"/>
    <property type="match status" value="2"/>
</dbReference>
<name>L0A7P6_DEIPD</name>
<dbReference type="PROSITE" id="PS51118">
    <property type="entry name" value="HTH_HXLR"/>
    <property type="match status" value="1"/>
</dbReference>
<dbReference type="SUPFAM" id="SSF46785">
    <property type="entry name" value="Winged helix' DNA-binding domain"/>
    <property type="match status" value="2"/>
</dbReference>
<protein>
    <submittedName>
        <fullName evidence="5">Putative transcriptional regulator</fullName>
    </submittedName>
</protein>
<reference evidence="6" key="1">
    <citation type="submission" date="2012-03" db="EMBL/GenBank/DDBJ databases">
        <title>Complete sequence of chromosome of Deinococcus peraridilitoris DSM 19664.</title>
        <authorList>
            <person name="Lucas S."/>
            <person name="Copeland A."/>
            <person name="Lapidus A."/>
            <person name="Glavina del Rio T."/>
            <person name="Dalin E."/>
            <person name="Tice H."/>
            <person name="Bruce D."/>
            <person name="Goodwin L."/>
            <person name="Pitluck S."/>
            <person name="Peters L."/>
            <person name="Mikhailova N."/>
            <person name="Lu M."/>
            <person name="Kyrpides N."/>
            <person name="Mavromatis K."/>
            <person name="Ivanova N."/>
            <person name="Brettin T."/>
            <person name="Detter J.C."/>
            <person name="Han C."/>
            <person name="Larimer F."/>
            <person name="Land M."/>
            <person name="Hauser L."/>
            <person name="Markowitz V."/>
            <person name="Cheng J.-F."/>
            <person name="Hugenholtz P."/>
            <person name="Woyke T."/>
            <person name="Wu D."/>
            <person name="Pukall R."/>
            <person name="Steenblock K."/>
            <person name="Brambilla E."/>
            <person name="Klenk H.-P."/>
            <person name="Eisen J.A."/>
        </authorList>
    </citation>
    <scope>NUCLEOTIDE SEQUENCE [LARGE SCALE GENOMIC DNA]</scope>
    <source>
        <strain evidence="6">DSM 19664 / LMG 22246 / CIP 109416 / KR-200</strain>
    </source>
</reference>
<evidence type="ECO:0000313" key="5">
    <source>
        <dbReference type="EMBL" id="AFZ69192.1"/>
    </source>
</evidence>
<gene>
    <name evidence="5" type="ordered locus">Deipe_3768</name>
</gene>
<keyword evidence="3" id="KW-0804">Transcription</keyword>
<dbReference type="InterPro" id="IPR036390">
    <property type="entry name" value="WH_DNA-bd_sf"/>
</dbReference>
<proteinExistence type="predicted"/>
<organism evidence="5 6">
    <name type="scientific">Deinococcus peraridilitoris (strain DSM 19664 / LMG 22246 / CIP 109416 / KR-200)</name>
    <dbReference type="NCBI Taxonomy" id="937777"/>
    <lineage>
        <taxon>Bacteria</taxon>
        <taxon>Thermotogati</taxon>
        <taxon>Deinococcota</taxon>
        <taxon>Deinococci</taxon>
        <taxon>Deinococcales</taxon>
        <taxon>Deinococcaceae</taxon>
        <taxon>Deinococcus</taxon>
    </lineage>
</organism>
<dbReference type="AlphaFoldDB" id="L0A7P6"/>
<dbReference type="Pfam" id="PF01638">
    <property type="entry name" value="HxlR"/>
    <property type="match status" value="2"/>
</dbReference>
<sequence>MECKGADAAAAAVELLQRKHVLPIIHALLAQPYCFNALQRAVHAPSAATLRDRLKALLAVGVIRRDDDTYHLTAAGYALQPVFDALSAFTAAHPQHDPAIVLDALQRRHAMPIMRELRQRSMGFNELQRALGAPSATTLTRRIIELQQIGLIFKTAPADSTVPGQYRHSPFGADFSPVVGCIVAWGIQHLRNARRSASSDEHAVAGDGP</sequence>
<dbReference type="STRING" id="937777.Deipe_3768"/>
<evidence type="ECO:0000256" key="1">
    <source>
        <dbReference type="ARBA" id="ARBA00023015"/>
    </source>
</evidence>
<dbReference type="InterPro" id="IPR002577">
    <property type="entry name" value="HTH_HxlR"/>
</dbReference>